<dbReference type="PANTHER" id="PTHR43266">
    <property type="entry name" value="MACROLIDE-EFFLUX PROTEIN"/>
    <property type="match status" value="1"/>
</dbReference>
<dbReference type="InterPro" id="IPR011701">
    <property type="entry name" value="MFS"/>
</dbReference>
<dbReference type="Gene3D" id="1.20.1250.20">
    <property type="entry name" value="MFS general substrate transporter like domains"/>
    <property type="match status" value="1"/>
</dbReference>
<feature type="transmembrane region" description="Helical" evidence="7">
    <location>
        <begin position="188"/>
        <end position="209"/>
    </location>
</feature>
<feature type="transmembrane region" description="Helical" evidence="7">
    <location>
        <begin position="34"/>
        <end position="56"/>
    </location>
</feature>
<keyword evidence="9" id="KW-1185">Reference proteome</keyword>
<evidence type="ECO:0000256" key="1">
    <source>
        <dbReference type="ARBA" id="ARBA00004651"/>
    </source>
</evidence>
<name>A0ABS2WFL4_9BACL</name>
<evidence type="ECO:0000256" key="3">
    <source>
        <dbReference type="ARBA" id="ARBA00022475"/>
    </source>
</evidence>
<evidence type="ECO:0000313" key="8">
    <source>
        <dbReference type="EMBL" id="MBN2908323.1"/>
    </source>
</evidence>
<feature type="transmembrane region" description="Helical" evidence="7">
    <location>
        <begin position="161"/>
        <end position="182"/>
    </location>
</feature>
<dbReference type="Proteomes" id="UP001177120">
    <property type="component" value="Unassembled WGS sequence"/>
</dbReference>
<dbReference type="Pfam" id="PF07690">
    <property type="entry name" value="MFS_1"/>
    <property type="match status" value="1"/>
</dbReference>
<dbReference type="RefSeq" id="WP_205493207.1">
    <property type="nucleotide sequence ID" value="NZ_JAFHAP010000004.1"/>
</dbReference>
<keyword evidence="2" id="KW-0813">Transport</keyword>
<evidence type="ECO:0000256" key="4">
    <source>
        <dbReference type="ARBA" id="ARBA00022692"/>
    </source>
</evidence>
<feature type="transmembrane region" description="Helical" evidence="7">
    <location>
        <begin position="101"/>
        <end position="118"/>
    </location>
</feature>
<dbReference type="SUPFAM" id="SSF103473">
    <property type="entry name" value="MFS general substrate transporter"/>
    <property type="match status" value="1"/>
</dbReference>
<feature type="transmembrane region" description="Helical" evidence="7">
    <location>
        <begin position="124"/>
        <end position="149"/>
    </location>
</feature>
<keyword evidence="3" id="KW-1003">Cell membrane</keyword>
<dbReference type="EMBL" id="JAFHAP010000004">
    <property type="protein sequence ID" value="MBN2908323.1"/>
    <property type="molecule type" value="Genomic_DNA"/>
</dbReference>
<evidence type="ECO:0000313" key="9">
    <source>
        <dbReference type="Proteomes" id="UP001177120"/>
    </source>
</evidence>
<accession>A0ABS2WFL4</accession>
<keyword evidence="4 7" id="KW-0812">Transmembrane</keyword>
<evidence type="ECO:0000256" key="5">
    <source>
        <dbReference type="ARBA" id="ARBA00022989"/>
    </source>
</evidence>
<comment type="subcellular location">
    <subcellularLocation>
        <location evidence="1">Cell membrane</location>
        <topology evidence="1">Multi-pass membrane protein</topology>
    </subcellularLocation>
</comment>
<dbReference type="PANTHER" id="PTHR43266:SF10">
    <property type="entry name" value="BACILYSIN EXPORTER BACE-RELATED"/>
    <property type="match status" value="1"/>
</dbReference>
<sequence length="229" mass="25448">MLQTKWSEATPSSRHHPYVQALQEGFREATRNHVVRSVILIGISWGFAGGGYQILIPLLGSKVYDLQGFGIGILYAIDGLGVLTGAYCLKKFIKDQHRRAVVWYGVSYLTQALFFALLAQTNTFLTGVLMLYLMRVSSGIIIPLDTYLLQTHTNEEVRGRVFSLHLATYGGVMQLSYVVSGWTYEQLGIPLVGLGIGTISFLCGMSWLIQYKRGKFNSSPRADSRTVAK</sequence>
<keyword evidence="5 7" id="KW-1133">Transmembrane helix</keyword>
<keyword evidence="6 7" id="KW-0472">Membrane</keyword>
<gene>
    <name evidence="8" type="ORF">JQC72_02155</name>
</gene>
<evidence type="ECO:0000256" key="6">
    <source>
        <dbReference type="ARBA" id="ARBA00023136"/>
    </source>
</evidence>
<feature type="transmembrane region" description="Helical" evidence="7">
    <location>
        <begin position="68"/>
        <end position="89"/>
    </location>
</feature>
<reference evidence="8" key="1">
    <citation type="journal article" date="2024" name="Int. J. Syst. Evol. Microbiol.">
        <title>Polycladomyces zharkentensis sp. nov., a novel thermophilic cellulose- and starch-degrading member of the Bacillota from a geothermal aquifer in Kazakhstan.</title>
        <authorList>
            <person name="Mashzhan A."/>
            <person name="Kistaubayeva A."/>
            <person name="Javier-Lopez R."/>
            <person name="Bissenova U."/>
            <person name="Bissenbay A."/>
            <person name="Birkeland N.K."/>
        </authorList>
    </citation>
    <scope>NUCLEOTIDE SEQUENCE</scope>
    <source>
        <strain evidence="8">ZKZ2T</strain>
    </source>
</reference>
<evidence type="ECO:0000256" key="2">
    <source>
        <dbReference type="ARBA" id="ARBA00022448"/>
    </source>
</evidence>
<proteinExistence type="predicted"/>
<organism evidence="8 9">
    <name type="scientific">Polycladomyces zharkentensis</name>
    <dbReference type="NCBI Taxonomy" id="2807616"/>
    <lineage>
        <taxon>Bacteria</taxon>
        <taxon>Bacillati</taxon>
        <taxon>Bacillota</taxon>
        <taxon>Bacilli</taxon>
        <taxon>Bacillales</taxon>
        <taxon>Thermoactinomycetaceae</taxon>
        <taxon>Polycladomyces</taxon>
    </lineage>
</organism>
<dbReference type="InterPro" id="IPR036259">
    <property type="entry name" value="MFS_trans_sf"/>
</dbReference>
<protein>
    <submittedName>
        <fullName evidence="8">MFS transporter</fullName>
    </submittedName>
</protein>
<comment type="caution">
    <text evidence="8">The sequence shown here is derived from an EMBL/GenBank/DDBJ whole genome shotgun (WGS) entry which is preliminary data.</text>
</comment>
<evidence type="ECO:0000256" key="7">
    <source>
        <dbReference type="SAM" id="Phobius"/>
    </source>
</evidence>